<evidence type="ECO:0000256" key="1">
    <source>
        <dbReference type="SAM" id="Phobius"/>
    </source>
</evidence>
<keyword evidence="1" id="KW-0472">Membrane</keyword>
<name>A0A2M7XFQ2_9BACT</name>
<keyword evidence="1" id="KW-0812">Transmembrane</keyword>
<dbReference type="Proteomes" id="UP000231263">
    <property type="component" value="Unassembled WGS sequence"/>
</dbReference>
<gene>
    <name evidence="2" type="ORF">CO173_02970</name>
</gene>
<keyword evidence="1" id="KW-1133">Transmembrane helix</keyword>
<evidence type="ECO:0000313" key="3">
    <source>
        <dbReference type="Proteomes" id="UP000231263"/>
    </source>
</evidence>
<organism evidence="2 3">
    <name type="scientific">Candidatus Uhrbacteria bacterium CG_4_9_14_3_um_filter_41_35</name>
    <dbReference type="NCBI Taxonomy" id="1975034"/>
    <lineage>
        <taxon>Bacteria</taxon>
        <taxon>Candidatus Uhriibacteriota</taxon>
    </lineage>
</organism>
<feature type="transmembrane region" description="Helical" evidence="1">
    <location>
        <begin position="68"/>
        <end position="88"/>
    </location>
</feature>
<protein>
    <recommendedName>
        <fullName evidence="4">Major facilitator superfamily (MFS) profile domain-containing protein</fullName>
    </recommendedName>
</protein>
<evidence type="ECO:0000313" key="2">
    <source>
        <dbReference type="EMBL" id="PJA46703.1"/>
    </source>
</evidence>
<proteinExistence type="predicted"/>
<sequence length="94" mass="10401">MGSAIWLFSEIFILLTINEGIEVSNLALIGIVYFFGMISLYIGAPLSFLVGKIVSIFGANPYAVYPTLYPLLNTLSVLILVFVGLKIYSRYKKS</sequence>
<reference evidence="3" key="1">
    <citation type="submission" date="2017-09" db="EMBL/GenBank/DDBJ databases">
        <title>Depth-based differentiation of microbial function through sediment-hosted aquifers and enrichment of novel symbionts in the deep terrestrial subsurface.</title>
        <authorList>
            <person name="Probst A.J."/>
            <person name="Ladd B."/>
            <person name="Jarett J.K."/>
            <person name="Geller-Mcgrath D.E."/>
            <person name="Sieber C.M.K."/>
            <person name="Emerson J.B."/>
            <person name="Anantharaman K."/>
            <person name="Thomas B.C."/>
            <person name="Malmstrom R."/>
            <person name="Stieglmeier M."/>
            <person name="Klingl A."/>
            <person name="Woyke T."/>
            <person name="Ryan C.M."/>
            <person name="Banfield J.F."/>
        </authorList>
    </citation>
    <scope>NUCLEOTIDE SEQUENCE [LARGE SCALE GENOMIC DNA]</scope>
</reference>
<accession>A0A2M7XFQ2</accession>
<feature type="transmembrane region" description="Helical" evidence="1">
    <location>
        <begin position="26"/>
        <end position="48"/>
    </location>
</feature>
<comment type="caution">
    <text evidence="2">The sequence shown here is derived from an EMBL/GenBank/DDBJ whole genome shotgun (WGS) entry which is preliminary data.</text>
</comment>
<evidence type="ECO:0008006" key="4">
    <source>
        <dbReference type="Google" id="ProtNLM"/>
    </source>
</evidence>
<dbReference type="EMBL" id="PFWT01000009">
    <property type="protein sequence ID" value="PJA46703.1"/>
    <property type="molecule type" value="Genomic_DNA"/>
</dbReference>
<dbReference type="AlphaFoldDB" id="A0A2M7XFQ2"/>